<dbReference type="EMBL" id="PDNB01000013">
    <property type="protein sequence ID" value="PGH16972.1"/>
    <property type="molecule type" value="Genomic_DNA"/>
</dbReference>
<proteinExistence type="inferred from homology"/>
<keyword evidence="5" id="KW-0325">Glycoprotein</keyword>
<comment type="catalytic activity">
    <reaction evidence="1 8">
        <text>Hydrolysis of terminal non-reducing N-acetyl-D-hexosamine residues in N-acetyl-beta-D-hexosaminides.</text>
        <dbReference type="EC" id="3.2.1.52"/>
    </reaction>
</comment>
<evidence type="ECO:0000256" key="6">
    <source>
        <dbReference type="ARBA" id="ARBA00023295"/>
    </source>
</evidence>
<dbReference type="PANTHER" id="PTHR22600:SF26">
    <property type="entry name" value="BETA-N-ACETYLHEXOSAMINIDASE"/>
    <property type="match status" value="1"/>
</dbReference>
<dbReference type="SUPFAM" id="SSF51445">
    <property type="entry name" value="(Trans)glycosidases"/>
    <property type="match status" value="1"/>
</dbReference>
<comment type="function">
    <text evidence="7">Beta-hexosaminidase that shows a broad substrate specificity.</text>
</comment>
<dbReference type="InterPro" id="IPR025705">
    <property type="entry name" value="Beta_hexosaminidase_sua/sub"/>
</dbReference>
<dbReference type="GO" id="GO:0005975">
    <property type="term" value="P:carbohydrate metabolic process"/>
    <property type="evidence" value="ECO:0007669"/>
    <property type="project" value="InterPro"/>
</dbReference>
<feature type="domain" description="Beta-hexosaminidase eukaryotic type N-terminal" evidence="12">
    <location>
        <begin position="28"/>
        <end position="161"/>
    </location>
</feature>
<gene>
    <name evidence="13" type="ORF">AJ79_01356</name>
</gene>
<evidence type="ECO:0000256" key="3">
    <source>
        <dbReference type="ARBA" id="ARBA00022729"/>
    </source>
</evidence>
<keyword evidence="14" id="KW-1185">Reference proteome</keyword>
<evidence type="ECO:0000256" key="4">
    <source>
        <dbReference type="ARBA" id="ARBA00022801"/>
    </source>
</evidence>
<evidence type="ECO:0000313" key="13">
    <source>
        <dbReference type="EMBL" id="PGH16972.1"/>
    </source>
</evidence>
<keyword evidence="3 10" id="KW-0732">Signal</keyword>
<evidence type="ECO:0000313" key="14">
    <source>
        <dbReference type="Proteomes" id="UP000223968"/>
    </source>
</evidence>
<dbReference type="Gene3D" id="3.30.379.10">
    <property type="entry name" value="Chitobiase/beta-hexosaminidase domain 2-like"/>
    <property type="match status" value="1"/>
</dbReference>
<evidence type="ECO:0000256" key="1">
    <source>
        <dbReference type="ARBA" id="ARBA00001231"/>
    </source>
</evidence>
<comment type="caution">
    <text evidence="13">The sequence shown here is derived from an EMBL/GenBank/DDBJ whole genome shotgun (WGS) entry which is preliminary data.</text>
</comment>
<evidence type="ECO:0000256" key="7">
    <source>
        <dbReference type="ARBA" id="ARBA00053671"/>
    </source>
</evidence>
<dbReference type="GO" id="GO:0016020">
    <property type="term" value="C:membrane"/>
    <property type="evidence" value="ECO:0007669"/>
    <property type="project" value="TreeGrafter"/>
</dbReference>
<dbReference type="FunFam" id="3.20.20.80:FF:000063">
    <property type="entry name" value="Beta-hexosaminidase"/>
    <property type="match status" value="1"/>
</dbReference>
<protein>
    <recommendedName>
        <fullName evidence="8">Beta-hexosaminidase</fullName>
        <ecNumber evidence="8">3.2.1.52</ecNumber>
    </recommendedName>
</protein>
<dbReference type="Gene3D" id="3.20.20.80">
    <property type="entry name" value="Glycosidases"/>
    <property type="match status" value="1"/>
</dbReference>
<dbReference type="InterPro" id="IPR029018">
    <property type="entry name" value="Hex-like_dom2"/>
</dbReference>
<dbReference type="InterPro" id="IPR017853">
    <property type="entry name" value="GH"/>
</dbReference>
<dbReference type="GO" id="GO:0030203">
    <property type="term" value="P:glycosaminoglycan metabolic process"/>
    <property type="evidence" value="ECO:0007669"/>
    <property type="project" value="TreeGrafter"/>
</dbReference>
<evidence type="ECO:0000259" key="12">
    <source>
        <dbReference type="Pfam" id="PF14845"/>
    </source>
</evidence>
<dbReference type="Pfam" id="PF00728">
    <property type="entry name" value="Glyco_hydro_20"/>
    <property type="match status" value="1"/>
</dbReference>
<accession>A0A2B7Y7W7</accession>
<evidence type="ECO:0000259" key="11">
    <source>
        <dbReference type="Pfam" id="PF00728"/>
    </source>
</evidence>
<evidence type="ECO:0000256" key="10">
    <source>
        <dbReference type="SAM" id="SignalP"/>
    </source>
</evidence>
<dbReference type="PRINTS" id="PR00738">
    <property type="entry name" value="GLHYDRLASE20"/>
</dbReference>
<keyword evidence="6 8" id="KW-0326">Glycosidase</keyword>
<feature type="domain" description="Glycoside hydrolase family 20 catalytic" evidence="11">
    <location>
        <begin position="184"/>
        <end position="545"/>
    </location>
</feature>
<dbReference type="CDD" id="cd06562">
    <property type="entry name" value="GH20_HexA_HexB-like"/>
    <property type="match status" value="1"/>
</dbReference>
<sequence length="601" mass="68746">MHLRRLLRAVATAICLSIAVVDAVKVNPLPAPTSITWGNSGPIRVSERLALKGCENSHVRSAWRRALDAITRIRWVPAAIEEPIPKFDPFPETTTKRRRDRNDRSRGIRDVNIKIEDERAELKHGVDESYTLEIKEGSDSIDITAKTVWGALHAFTTLQQIIISDGKRDLIVEQPVSIKDKPLYPYRGVMIDTGRNFISPRKIREQIDGMALSKLNVLHWHIYDSQSWPVVMRSYPEMSKDAYSRRETYNGEDIRSIVDYARQRGVRVIPETDLPGHSASGWQQVDPEIVTCANSWWSNDVWEFHTAVQPNPGQLDVIHDKTYEVIEKVYKELTGYFSDDFFHVGGDEVHDNCFKFSPKIRAWFAEDSKRTFNDLLQHWIDRSVPIFKDRKSRRIVMWEDVVMANTHAHSVPKDIIMQSWNGGLKNIKNLTSRGYDVIVSSSDFFYLDCGNGGYVTNDPRYNVMTNPDPDTPNFNYGGNGGSWCAPYKTWQRIYNYDFTDGLTDDEKKHVIGGTAPLWSEQVDDAVISTKMWPRAAALGELLWSGNVDKDGKKRTTEMTQRIFNFREYLLANEVSAAPLTPKYCLQHPHACDLNYDQSAVV</sequence>
<dbReference type="Pfam" id="PF14845">
    <property type="entry name" value="Glycohydro_20b2"/>
    <property type="match status" value="1"/>
</dbReference>
<comment type="similarity">
    <text evidence="2 8">Belongs to the glycosyl hydrolase 20 family.</text>
</comment>
<dbReference type="STRING" id="1447875.A0A2B7Y7W7"/>
<reference evidence="13 14" key="1">
    <citation type="submission" date="2017-10" db="EMBL/GenBank/DDBJ databases">
        <title>Comparative genomics in systemic dimorphic fungi from Ajellomycetaceae.</title>
        <authorList>
            <person name="Munoz J.F."/>
            <person name="Mcewen J.G."/>
            <person name="Clay O.K."/>
            <person name="Cuomo C.A."/>
        </authorList>
    </citation>
    <scope>NUCLEOTIDE SEQUENCE [LARGE SCALE GENOMIC DNA]</scope>
    <source>
        <strain evidence="13 14">UAMH5409</strain>
    </source>
</reference>
<feature type="signal peptide" evidence="10">
    <location>
        <begin position="1"/>
        <end position="23"/>
    </location>
</feature>
<evidence type="ECO:0000256" key="2">
    <source>
        <dbReference type="ARBA" id="ARBA00006285"/>
    </source>
</evidence>
<dbReference type="AlphaFoldDB" id="A0A2B7Y7W7"/>
<dbReference type="PANTHER" id="PTHR22600">
    <property type="entry name" value="BETA-HEXOSAMINIDASE"/>
    <property type="match status" value="1"/>
</dbReference>
<keyword evidence="4 8" id="KW-0378">Hydrolase</keyword>
<evidence type="ECO:0000256" key="9">
    <source>
        <dbReference type="PIRSR" id="PIRSR001093-1"/>
    </source>
</evidence>
<dbReference type="PIRSF" id="PIRSF001093">
    <property type="entry name" value="B-hxosamndse_ab_euk"/>
    <property type="match status" value="1"/>
</dbReference>
<dbReference type="InterPro" id="IPR029019">
    <property type="entry name" value="HEX_eukaryotic_N"/>
</dbReference>
<feature type="chain" id="PRO_5012044273" description="Beta-hexosaminidase" evidence="10">
    <location>
        <begin position="24"/>
        <end position="601"/>
    </location>
</feature>
<organism evidence="13 14">
    <name type="scientific">Helicocarpus griseus UAMH5409</name>
    <dbReference type="NCBI Taxonomy" id="1447875"/>
    <lineage>
        <taxon>Eukaryota</taxon>
        <taxon>Fungi</taxon>
        <taxon>Dikarya</taxon>
        <taxon>Ascomycota</taxon>
        <taxon>Pezizomycotina</taxon>
        <taxon>Eurotiomycetes</taxon>
        <taxon>Eurotiomycetidae</taxon>
        <taxon>Onygenales</taxon>
        <taxon>Ajellomycetaceae</taxon>
        <taxon>Helicocarpus</taxon>
    </lineage>
</organism>
<dbReference type="InterPro" id="IPR015883">
    <property type="entry name" value="Glyco_hydro_20_cat"/>
</dbReference>
<dbReference type="OrthoDB" id="428480at2759"/>
<dbReference type="EC" id="3.2.1.52" evidence="8"/>
<dbReference type="Proteomes" id="UP000223968">
    <property type="component" value="Unassembled WGS sequence"/>
</dbReference>
<dbReference type="GO" id="GO:0016231">
    <property type="term" value="F:beta-N-acetylglucosaminidase activity"/>
    <property type="evidence" value="ECO:0007669"/>
    <property type="project" value="TreeGrafter"/>
</dbReference>
<evidence type="ECO:0000256" key="5">
    <source>
        <dbReference type="ARBA" id="ARBA00023180"/>
    </source>
</evidence>
<dbReference type="SUPFAM" id="SSF55545">
    <property type="entry name" value="beta-N-acetylhexosaminidase-like domain"/>
    <property type="match status" value="1"/>
</dbReference>
<feature type="active site" description="Proton donor" evidence="9">
    <location>
        <position position="348"/>
    </location>
</feature>
<name>A0A2B7Y7W7_9EURO</name>
<evidence type="ECO:0000256" key="8">
    <source>
        <dbReference type="PIRNR" id="PIRNR001093"/>
    </source>
</evidence>